<evidence type="ECO:0000313" key="15">
    <source>
        <dbReference type="Proteomes" id="UP000677054"/>
    </source>
</evidence>
<evidence type="ECO:0000256" key="10">
    <source>
        <dbReference type="PROSITE-ProRule" id="PRU00042"/>
    </source>
</evidence>
<dbReference type="InterPro" id="IPR051095">
    <property type="entry name" value="Dros_DevTransReg"/>
</dbReference>
<dbReference type="InterPro" id="IPR011333">
    <property type="entry name" value="SKP1/BTB/POZ_sf"/>
</dbReference>
<keyword evidence="15" id="KW-1185">Reference proteome</keyword>
<dbReference type="PANTHER" id="PTHR23110:SF111">
    <property type="entry name" value="LONGITUDINALS LACKING PROTEIN, ISOFORMS F_I_K_T"/>
    <property type="match status" value="1"/>
</dbReference>
<evidence type="ECO:0000256" key="1">
    <source>
        <dbReference type="ARBA" id="ARBA00022473"/>
    </source>
</evidence>
<dbReference type="GO" id="GO:0008406">
    <property type="term" value="P:gonad development"/>
    <property type="evidence" value="ECO:0007669"/>
    <property type="project" value="UniProtKB-ARBA"/>
</dbReference>
<dbReference type="FunFam" id="3.30.160.60:FF:000100">
    <property type="entry name" value="Zinc finger 45-like"/>
    <property type="match status" value="1"/>
</dbReference>
<dbReference type="GO" id="GO:0007464">
    <property type="term" value="P:R3/R4 cell fate commitment"/>
    <property type="evidence" value="ECO:0007669"/>
    <property type="project" value="UniProtKB-ARBA"/>
</dbReference>
<dbReference type="PANTHER" id="PTHR23110">
    <property type="entry name" value="BTB DOMAIN TRANSCRIPTION FACTOR"/>
    <property type="match status" value="1"/>
</dbReference>
<feature type="domain" description="BTB" evidence="12">
    <location>
        <begin position="38"/>
        <end position="104"/>
    </location>
</feature>
<evidence type="ECO:0000256" key="9">
    <source>
        <dbReference type="ARBA" id="ARBA00037382"/>
    </source>
</evidence>
<accession>A0A7R9ADY8</accession>
<dbReference type="PROSITE" id="PS50097">
    <property type="entry name" value="BTB"/>
    <property type="match status" value="1"/>
</dbReference>
<evidence type="ECO:0000256" key="11">
    <source>
        <dbReference type="SAM" id="MobiDB-lite"/>
    </source>
</evidence>
<keyword evidence="5" id="KW-0221">Differentiation</keyword>
<dbReference type="GO" id="GO:0008270">
    <property type="term" value="F:zinc ion binding"/>
    <property type="evidence" value="ECO:0007669"/>
    <property type="project" value="UniProtKB-KW"/>
</dbReference>
<keyword evidence="8" id="KW-0539">Nucleus</keyword>
<organism evidence="14">
    <name type="scientific">Darwinula stevensoni</name>
    <dbReference type="NCBI Taxonomy" id="69355"/>
    <lineage>
        <taxon>Eukaryota</taxon>
        <taxon>Metazoa</taxon>
        <taxon>Ecdysozoa</taxon>
        <taxon>Arthropoda</taxon>
        <taxon>Crustacea</taxon>
        <taxon>Oligostraca</taxon>
        <taxon>Ostracoda</taxon>
        <taxon>Podocopa</taxon>
        <taxon>Podocopida</taxon>
        <taxon>Darwinulocopina</taxon>
        <taxon>Darwinuloidea</taxon>
        <taxon>Darwinulidae</taxon>
        <taxon>Darwinula</taxon>
    </lineage>
</organism>
<evidence type="ECO:0000256" key="4">
    <source>
        <dbReference type="ARBA" id="ARBA00022771"/>
    </source>
</evidence>
<dbReference type="GO" id="GO:0045467">
    <property type="term" value="P:R7 cell development"/>
    <property type="evidence" value="ECO:0007669"/>
    <property type="project" value="UniProtKB-ARBA"/>
</dbReference>
<dbReference type="AlphaFoldDB" id="A0A7R9ADY8"/>
<evidence type="ECO:0000256" key="7">
    <source>
        <dbReference type="ARBA" id="ARBA00022902"/>
    </source>
</evidence>
<dbReference type="InterPro" id="IPR036236">
    <property type="entry name" value="Znf_C2H2_sf"/>
</dbReference>
<keyword evidence="2" id="KW-0479">Metal-binding</keyword>
<gene>
    <name evidence="14" type="ORF">DSTB1V02_LOCUS12218</name>
</gene>
<dbReference type="GO" id="GO:0007526">
    <property type="term" value="P:larval somatic muscle development"/>
    <property type="evidence" value="ECO:0007669"/>
    <property type="project" value="UniProtKB-ARBA"/>
</dbReference>
<evidence type="ECO:0000259" key="13">
    <source>
        <dbReference type="PROSITE" id="PS50157"/>
    </source>
</evidence>
<keyword evidence="1" id="KW-0217">Developmental protein</keyword>
<evidence type="ECO:0000259" key="12">
    <source>
        <dbReference type="PROSITE" id="PS50097"/>
    </source>
</evidence>
<protein>
    <submittedName>
        <fullName evidence="14">Uncharacterized protein</fullName>
    </submittedName>
</protein>
<name>A0A7R9ADY8_9CRUS</name>
<keyword evidence="7" id="KW-0524">Neurogenesis</keyword>
<dbReference type="PROSITE" id="PS50157">
    <property type="entry name" value="ZINC_FINGER_C2H2_2"/>
    <property type="match status" value="1"/>
</dbReference>
<dbReference type="SMART" id="SM00225">
    <property type="entry name" value="BTB"/>
    <property type="match status" value="1"/>
</dbReference>
<dbReference type="GO" id="GO:0016199">
    <property type="term" value="P:axon midline choice point recognition"/>
    <property type="evidence" value="ECO:0007669"/>
    <property type="project" value="UniProtKB-ARBA"/>
</dbReference>
<reference evidence="14" key="1">
    <citation type="submission" date="2020-11" db="EMBL/GenBank/DDBJ databases">
        <authorList>
            <person name="Tran Van P."/>
        </authorList>
    </citation>
    <scope>NUCLEOTIDE SEQUENCE</scope>
</reference>
<dbReference type="Gene3D" id="3.30.160.60">
    <property type="entry name" value="Classic Zinc Finger"/>
    <property type="match status" value="2"/>
</dbReference>
<dbReference type="OrthoDB" id="6341509at2759"/>
<evidence type="ECO:0000256" key="6">
    <source>
        <dbReference type="ARBA" id="ARBA00022833"/>
    </source>
</evidence>
<dbReference type="EMBL" id="CAJPEV010004461">
    <property type="protein sequence ID" value="CAG0901819.1"/>
    <property type="molecule type" value="Genomic_DNA"/>
</dbReference>
<sequence length="377" mass="42916">MIKAETVIMCSQYNLKWNSHHGEMLSSFKVLRDRETLVDVVLSCGSRWLKAHKLVLCAGSGYFERMFDREVGGNNPVIYFFGVELHVVKFLVDFMYSGEVNVPLVDLEKFVELADALEVKGLKGRHPTRDYSPAAGATTELNSPVVEEREVVRKRKAAIWRKELPEDSCQPPEMKFRRGWFASGQKALIKSSQDLSFTDSISMAPVKEKGWSDVQDGSGLSRHQEEEVFVKEEFVSDRGFDDEGEEEEGSHESHYPEREEGSIFKYNEQVQNFQSGMNPPVLPGAPFGEFFAYVEGPYRTKVFQCKHCVYKTPHRGNANRHIRSHTGEKPYSCSVCGQLFSHHHHLKASAEERVGSAKDEFGFRQSGSFKVHRTPEH</sequence>
<dbReference type="Proteomes" id="UP000677054">
    <property type="component" value="Unassembled WGS sequence"/>
</dbReference>
<keyword evidence="3" id="KW-0677">Repeat</keyword>
<dbReference type="GO" id="GO:0035167">
    <property type="term" value="P:larval lymph gland hemopoiesis"/>
    <property type="evidence" value="ECO:0007669"/>
    <property type="project" value="UniProtKB-ARBA"/>
</dbReference>
<evidence type="ECO:0000256" key="3">
    <source>
        <dbReference type="ARBA" id="ARBA00022737"/>
    </source>
</evidence>
<feature type="region of interest" description="Disordered" evidence="11">
    <location>
        <begin position="238"/>
        <end position="260"/>
    </location>
</feature>
<feature type="compositionally biased region" description="Basic and acidic residues" evidence="11">
    <location>
        <begin position="250"/>
        <end position="260"/>
    </location>
</feature>
<dbReference type="CDD" id="cd18315">
    <property type="entry name" value="BTB_POZ_BAB-like"/>
    <property type="match status" value="1"/>
</dbReference>
<dbReference type="SUPFAM" id="SSF54695">
    <property type="entry name" value="POZ domain"/>
    <property type="match status" value="1"/>
</dbReference>
<evidence type="ECO:0000256" key="5">
    <source>
        <dbReference type="ARBA" id="ARBA00022782"/>
    </source>
</evidence>
<evidence type="ECO:0000256" key="2">
    <source>
        <dbReference type="ARBA" id="ARBA00022723"/>
    </source>
</evidence>
<proteinExistence type="predicted"/>
<feature type="domain" description="C2H2-type" evidence="13">
    <location>
        <begin position="303"/>
        <end position="330"/>
    </location>
</feature>
<dbReference type="InterPro" id="IPR000210">
    <property type="entry name" value="BTB/POZ_dom"/>
</dbReference>
<dbReference type="SUPFAM" id="SSF57667">
    <property type="entry name" value="beta-beta-alpha zinc fingers"/>
    <property type="match status" value="1"/>
</dbReference>
<dbReference type="GO" id="GO:0045476">
    <property type="term" value="P:nurse cell apoptotic process"/>
    <property type="evidence" value="ECO:0007669"/>
    <property type="project" value="UniProtKB-ARBA"/>
</dbReference>
<keyword evidence="6" id="KW-0862">Zinc</keyword>
<comment type="function">
    <text evidence="9">Putative transcription factor required for axon growth and guidance in the central and peripheral nervous systems. Repels CNS axons away from the midline by promoting the expression of the midline repellent sli and its receptor robo.</text>
</comment>
<dbReference type="Gene3D" id="3.30.710.10">
    <property type="entry name" value="Potassium Channel Kv1.1, Chain A"/>
    <property type="match status" value="1"/>
</dbReference>
<dbReference type="InterPro" id="IPR013087">
    <property type="entry name" value="Znf_C2H2_type"/>
</dbReference>
<dbReference type="Pfam" id="PF00651">
    <property type="entry name" value="BTB"/>
    <property type="match status" value="1"/>
</dbReference>
<dbReference type="EMBL" id="LR903978">
    <property type="protein sequence ID" value="CAD7252460.1"/>
    <property type="molecule type" value="Genomic_DNA"/>
</dbReference>
<evidence type="ECO:0000256" key="8">
    <source>
        <dbReference type="ARBA" id="ARBA00023242"/>
    </source>
</evidence>
<dbReference type="GO" id="GO:0005634">
    <property type="term" value="C:nucleus"/>
    <property type="evidence" value="ECO:0007669"/>
    <property type="project" value="TreeGrafter"/>
</dbReference>
<dbReference type="GO" id="GO:0048813">
    <property type="term" value="P:dendrite morphogenesis"/>
    <property type="evidence" value="ECO:0007669"/>
    <property type="project" value="UniProtKB-ARBA"/>
</dbReference>
<evidence type="ECO:0000313" key="14">
    <source>
        <dbReference type="EMBL" id="CAD7252460.1"/>
    </source>
</evidence>
<dbReference type="GO" id="GO:0006357">
    <property type="term" value="P:regulation of transcription by RNA polymerase II"/>
    <property type="evidence" value="ECO:0007669"/>
    <property type="project" value="TreeGrafter"/>
</dbReference>
<keyword evidence="4 10" id="KW-0863">Zinc-finger</keyword>